<protein>
    <submittedName>
        <fullName evidence="1">Uncharacterized protein</fullName>
    </submittedName>
</protein>
<reference evidence="2" key="1">
    <citation type="journal article" date="2019" name="Int. J. Syst. Evol. Microbiol.">
        <title>The Global Catalogue of Microorganisms (GCM) 10K type strain sequencing project: providing services to taxonomists for standard genome sequencing and annotation.</title>
        <authorList>
            <consortium name="The Broad Institute Genomics Platform"/>
            <consortium name="The Broad Institute Genome Sequencing Center for Infectious Disease"/>
            <person name="Wu L."/>
            <person name="Ma J."/>
        </authorList>
    </citation>
    <scope>NUCLEOTIDE SEQUENCE [LARGE SCALE GENOMIC DNA]</scope>
    <source>
        <strain evidence="2">CCUG 73951</strain>
    </source>
</reference>
<accession>A0ABW2K6J0</accession>
<gene>
    <name evidence="1" type="ORF">ACFQMN_12875</name>
</gene>
<dbReference type="EMBL" id="JBHTBY010000011">
    <property type="protein sequence ID" value="MFC7321773.1"/>
    <property type="molecule type" value="Genomic_DNA"/>
</dbReference>
<comment type="caution">
    <text evidence="1">The sequence shown here is derived from an EMBL/GenBank/DDBJ whole genome shotgun (WGS) entry which is preliminary data.</text>
</comment>
<proteinExistence type="predicted"/>
<dbReference type="RefSeq" id="WP_289216514.1">
    <property type="nucleotide sequence ID" value="NZ_JAPVRC010000007.1"/>
</dbReference>
<sequence length="69" mass="8358">MSYFNELDRKGLEDVIQIRTTCWKCKELVEEKDMVTVTDGKTKWMELCRDCYDFYRDIKKFSAFGKQRS</sequence>
<dbReference type="Proteomes" id="UP001596494">
    <property type="component" value="Unassembled WGS sequence"/>
</dbReference>
<organism evidence="1 2">
    <name type="scientific">Halobacillus campisalis</name>
    <dbReference type="NCBI Taxonomy" id="435909"/>
    <lineage>
        <taxon>Bacteria</taxon>
        <taxon>Bacillati</taxon>
        <taxon>Bacillota</taxon>
        <taxon>Bacilli</taxon>
        <taxon>Bacillales</taxon>
        <taxon>Bacillaceae</taxon>
        <taxon>Halobacillus</taxon>
    </lineage>
</organism>
<name>A0ABW2K6J0_9BACI</name>
<evidence type="ECO:0000313" key="1">
    <source>
        <dbReference type="EMBL" id="MFC7321773.1"/>
    </source>
</evidence>
<evidence type="ECO:0000313" key="2">
    <source>
        <dbReference type="Proteomes" id="UP001596494"/>
    </source>
</evidence>
<keyword evidence="2" id="KW-1185">Reference proteome</keyword>